<sequence length="288" mass="31246">MRASVAARERELSRPAPGTVPADRATWRGGRFSVRARCVLADNPSPLTYVGTNTWVLSEPGCTGCVVVDPGPALPEHLDAVHAACEEDGLHVAAVVLTHDHYDHAEGAQQFARRAKAPLLGRRARTLSEGPLDLGADAPALEAVFLPGHSKDSIGLVFAKDGSVVTGDHVFRQSSTLICWPDGTLSDYLASLERLRRIVRTRRIRVLLTAHGLPIDDPLGLIDRQTAHRLSRLDRVRRIVAAGAGFDVDRILETVYDDVDARLNPAARVNVQAQIAYLQEEAASLARM</sequence>
<dbReference type="CDD" id="cd16278">
    <property type="entry name" value="metallo-hydrolase-like_MBL-fold"/>
    <property type="match status" value="1"/>
</dbReference>
<dbReference type="SUPFAM" id="SSF56281">
    <property type="entry name" value="Metallo-hydrolase/oxidoreductase"/>
    <property type="match status" value="1"/>
</dbReference>
<organism evidence="3 4">
    <name type="scientific">Paraeggerthella hongkongensis</name>
    <dbReference type="NCBI Taxonomy" id="230658"/>
    <lineage>
        <taxon>Bacteria</taxon>
        <taxon>Bacillati</taxon>
        <taxon>Actinomycetota</taxon>
        <taxon>Coriobacteriia</taxon>
        <taxon>Eggerthellales</taxon>
        <taxon>Eggerthellaceae</taxon>
        <taxon>Paraeggerthella</taxon>
    </lineage>
</organism>
<dbReference type="InterPro" id="IPR036866">
    <property type="entry name" value="RibonucZ/Hydroxyglut_hydro"/>
</dbReference>
<dbReference type="InterPro" id="IPR050662">
    <property type="entry name" value="Sec-metab_biosynth-thioest"/>
</dbReference>
<gene>
    <name evidence="3" type="ORF">DMP08_02835</name>
</gene>
<keyword evidence="4" id="KW-1185">Reference proteome</keyword>
<dbReference type="InterPro" id="IPR036388">
    <property type="entry name" value="WH-like_DNA-bd_sf"/>
</dbReference>
<feature type="region of interest" description="Disordered" evidence="1">
    <location>
        <begin position="1"/>
        <end position="24"/>
    </location>
</feature>
<dbReference type="PANTHER" id="PTHR23131:SF0">
    <property type="entry name" value="ENDORIBONUCLEASE LACTB2"/>
    <property type="match status" value="1"/>
</dbReference>
<dbReference type="RefSeq" id="WP_123191485.1">
    <property type="nucleotide sequence ID" value="NZ_QICD01000003.1"/>
</dbReference>
<dbReference type="Gene3D" id="3.60.15.10">
    <property type="entry name" value="Ribonuclease Z/Hydroxyacylglutathione hydrolase-like"/>
    <property type="match status" value="1"/>
</dbReference>
<protein>
    <recommendedName>
        <fullName evidence="2">Metallo-beta-lactamase domain-containing protein</fullName>
    </recommendedName>
</protein>
<evidence type="ECO:0000259" key="2">
    <source>
        <dbReference type="SMART" id="SM00849"/>
    </source>
</evidence>
<dbReference type="EMBL" id="QICD01000003">
    <property type="protein sequence ID" value="RNL48109.1"/>
    <property type="molecule type" value="Genomic_DNA"/>
</dbReference>
<proteinExistence type="predicted"/>
<dbReference type="Gene3D" id="1.10.10.10">
    <property type="entry name" value="Winged helix-like DNA-binding domain superfamily/Winged helix DNA-binding domain"/>
    <property type="match status" value="1"/>
</dbReference>
<dbReference type="PANTHER" id="PTHR23131">
    <property type="entry name" value="ENDORIBONUCLEASE LACTB2"/>
    <property type="match status" value="1"/>
</dbReference>
<feature type="domain" description="Metallo-beta-lactamase" evidence="2">
    <location>
        <begin position="51"/>
        <end position="211"/>
    </location>
</feature>
<comment type="caution">
    <text evidence="3">The sequence shown here is derived from an EMBL/GenBank/DDBJ whole genome shotgun (WGS) entry which is preliminary data.</text>
</comment>
<dbReference type="OrthoDB" id="9788263at2"/>
<accession>A0A3N0BIR0</accession>
<dbReference type="Pfam" id="PF00753">
    <property type="entry name" value="Lactamase_B"/>
    <property type="match status" value="1"/>
</dbReference>
<dbReference type="InterPro" id="IPR001279">
    <property type="entry name" value="Metallo-B-lactamas"/>
</dbReference>
<name>A0A3N0BIR0_9ACTN</name>
<reference evidence="4" key="1">
    <citation type="submission" date="2018-05" db="EMBL/GenBank/DDBJ databases">
        <title>Genome Sequencing of selected type strains of the family Eggerthellaceae.</title>
        <authorList>
            <person name="Danylec N."/>
            <person name="Stoll D.A."/>
            <person name="Doetsch A."/>
            <person name="Huch M."/>
        </authorList>
    </citation>
    <scope>NUCLEOTIDE SEQUENCE [LARGE SCALE GENOMIC DNA]</scope>
    <source>
        <strain evidence="4">DSM 16106</strain>
    </source>
</reference>
<dbReference type="AlphaFoldDB" id="A0A3N0BIR0"/>
<evidence type="ECO:0000313" key="3">
    <source>
        <dbReference type="EMBL" id="RNL48109.1"/>
    </source>
</evidence>
<evidence type="ECO:0000256" key="1">
    <source>
        <dbReference type="SAM" id="MobiDB-lite"/>
    </source>
</evidence>
<evidence type="ECO:0000313" key="4">
    <source>
        <dbReference type="Proteomes" id="UP000278632"/>
    </source>
</evidence>
<dbReference type="Proteomes" id="UP000278632">
    <property type="component" value="Unassembled WGS sequence"/>
</dbReference>
<dbReference type="SMART" id="SM00849">
    <property type="entry name" value="Lactamase_B"/>
    <property type="match status" value="1"/>
</dbReference>